<evidence type="ECO:0000313" key="2">
    <source>
        <dbReference type="EMBL" id="WXB14862.1"/>
    </source>
</evidence>
<dbReference type="SUPFAM" id="SSF53335">
    <property type="entry name" value="S-adenosyl-L-methionine-dependent methyltransferases"/>
    <property type="match status" value="1"/>
</dbReference>
<proteinExistence type="predicted"/>
<dbReference type="InterPro" id="IPR029063">
    <property type="entry name" value="SAM-dependent_MTases_sf"/>
</dbReference>
<dbReference type="Gene3D" id="3.40.50.150">
    <property type="entry name" value="Vaccinia Virus protein VP39"/>
    <property type="match status" value="1"/>
</dbReference>
<dbReference type="GO" id="GO:0032259">
    <property type="term" value="P:methylation"/>
    <property type="evidence" value="ECO:0007669"/>
    <property type="project" value="UniProtKB-KW"/>
</dbReference>
<dbReference type="Proteomes" id="UP001370348">
    <property type="component" value="Chromosome"/>
</dbReference>
<accession>A0ABZ2M0K3</accession>
<keyword evidence="2" id="KW-0489">Methyltransferase</keyword>
<dbReference type="EMBL" id="CP089984">
    <property type="protein sequence ID" value="WXB14862.1"/>
    <property type="molecule type" value="Genomic_DNA"/>
</dbReference>
<name>A0ABZ2M0K3_9BACT</name>
<evidence type="ECO:0000259" key="1">
    <source>
        <dbReference type="Pfam" id="PF13649"/>
    </source>
</evidence>
<dbReference type="RefSeq" id="WP_394824486.1">
    <property type="nucleotide sequence ID" value="NZ_CP089984.1"/>
</dbReference>
<reference evidence="2 3" key="1">
    <citation type="submission" date="2021-12" db="EMBL/GenBank/DDBJ databases">
        <title>Discovery of the Pendulisporaceae a myxobacterial family with distinct sporulation behavior and unique specialized metabolism.</title>
        <authorList>
            <person name="Garcia R."/>
            <person name="Popoff A."/>
            <person name="Bader C.D."/>
            <person name="Loehr J."/>
            <person name="Walesch S."/>
            <person name="Walt C."/>
            <person name="Boldt J."/>
            <person name="Bunk B."/>
            <person name="Haeckl F.J.F.P.J."/>
            <person name="Gunesch A.P."/>
            <person name="Birkelbach J."/>
            <person name="Nuebel U."/>
            <person name="Pietschmann T."/>
            <person name="Bach T."/>
            <person name="Mueller R."/>
        </authorList>
    </citation>
    <scope>NUCLEOTIDE SEQUENCE [LARGE SCALE GENOMIC DNA]</scope>
    <source>
        <strain evidence="2 3">MSr11954</strain>
    </source>
</reference>
<dbReference type="Pfam" id="PF13649">
    <property type="entry name" value="Methyltransf_25"/>
    <property type="match status" value="1"/>
</dbReference>
<keyword evidence="3" id="KW-1185">Reference proteome</keyword>
<sequence length="242" mass="26313">MTELPNYFAADVADDYDAGDGHEFQAKVIAETADVLAALAAGGRALELAIGTGRVALPLAARGVSVTGIEYSTDMVAQLRRKPGGDAIPVTMGDMASARVAGEFSLVYLVFNTIMNLTTQDAQVDCFANASAHLVPGGRFVIEVMVPELRKLPPGQRAVPFQTGPDVWAFDLYDTASQAHSSNYGYPATGRFASLPFRYVWPSELDLMARMAGMTLEHRWADWDRSPFEHESTKHVSVWRKG</sequence>
<dbReference type="GO" id="GO:0008168">
    <property type="term" value="F:methyltransferase activity"/>
    <property type="evidence" value="ECO:0007669"/>
    <property type="project" value="UniProtKB-KW"/>
</dbReference>
<dbReference type="CDD" id="cd02440">
    <property type="entry name" value="AdoMet_MTases"/>
    <property type="match status" value="1"/>
</dbReference>
<organism evidence="2 3">
    <name type="scientific">Pendulispora albinea</name>
    <dbReference type="NCBI Taxonomy" id="2741071"/>
    <lineage>
        <taxon>Bacteria</taxon>
        <taxon>Pseudomonadati</taxon>
        <taxon>Myxococcota</taxon>
        <taxon>Myxococcia</taxon>
        <taxon>Myxococcales</taxon>
        <taxon>Sorangiineae</taxon>
        <taxon>Pendulisporaceae</taxon>
        <taxon>Pendulispora</taxon>
    </lineage>
</organism>
<protein>
    <submittedName>
        <fullName evidence="2">Class I SAM-dependent methyltransferase</fullName>
    </submittedName>
</protein>
<gene>
    <name evidence="2" type="ORF">LZC94_44470</name>
</gene>
<feature type="domain" description="Methyltransferase" evidence="1">
    <location>
        <begin position="46"/>
        <end position="138"/>
    </location>
</feature>
<keyword evidence="2" id="KW-0808">Transferase</keyword>
<evidence type="ECO:0000313" key="3">
    <source>
        <dbReference type="Proteomes" id="UP001370348"/>
    </source>
</evidence>
<dbReference type="InterPro" id="IPR041698">
    <property type="entry name" value="Methyltransf_25"/>
</dbReference>